<dbReference type="Pfam" id="PF07707">
    <property type="entry name" value="BACK"/>
    <property type="match status" value="1"/>
</dbReference>
<keyword evidence="6" id="KW-1185">Reference proteome</keyword>
<reference evidence="5" key="1">
    <citation type="submission" date="2022-01" db="EMBL/GenBank/DDBJ databases">
        <authorList>
            <person name="Braso-Vives M."/>
        </authorList>
    </citation>
    <scope>NUCLEOTIDE SEQUENCE</scope>
</reference>
<dbReference type="PANTHER" id="PTHR24412">
    <property type="entry name" value="KELCH PROTEIN"/>
    <property type="match status" value="1"/>
</dbReference>
<dbReference type="PIRSF" id="PIRSF037037">
    <property type="entry name" value="Kelch-like_protein_gigaxonin"/>
    <property type="match status" value="1"/>
</dbReference>
<sequence length="615" mass="70689">MAAAENGNAPTVYRNVDEKYQHRVLTSVHDLWETESLIDVFLEVEGRTFACHRLVLAAISPYFAGMFTRGFSEANQQKIPIQEIDAGCMEEILKYAYSGAVEVNKTNVRELYLASDLLQVEHVQNTCVQFMVNQVDINTCVASYQFAQAYGIPELLQAAKACICRKFLKLSQTQELLELPLSELKDILSSDDLDIKNELVVLQTVESWVNYNREERMAQLEDLAQVVRFNLISPSKIPELFSHLEVVKCARVARHSKKGSTPSRLGMDAKEMIVFFGSDFPYGSMYTSSDDADDVQSSGEEKWTVGAYDPGTKTLYKVSDSGNSCPSAVAVVPEESVWYAIYHSDPVSHTLLDNDQQRFMMYDAVNNQWIDKCPPLFKHTSRCSLDCVNSKIYLIGDTDDADGQNMSWFDPMWNQWTAVAAFPEHLGYNFHTASIDQYIYLITSDVFYRFDTTTDQWRKLSTGTKNDKRIIGVWAHEGKFFCIYEYHDVYVYSPEWHSWHLEEPKGIRMPLVQQLFRYKGQLHAVTTEDIDETELDHIQIYRQGEMTLDKWTEDVCRKWYHVQTIRSFWFCESSTGYMIWNTINCFNARLFPSRLNAGQLQLDAHDSHPSSSESD</sequence>
<dbReference type="InterPro" id="IPR000210">
    <property type="entry name" value="BTB/POZ_dom"/>
</dbReference>
<proteinExistence type="predicted"/>
<dbReference type="PANTHER" id="PTHR24412:SF491">
    <property type="entry name" value="KELCH REPEAT AND BTB DOMAIN-CONTAINING PROTEIN 12"/>
    <property type="match status" value="1"/>
</dbReference>
<dbReference type="Gene3D" id="3.30.710.10">
    <property type="entry name" value="Potassium Channel Kv1.1, Chain A"/>
    <property type="match status" value="1"/>
</dbReference>
<keyword evidence="1" id="KW-0880">Kelch repeat</keyword>
<organism evidence="5 6">
    <name type="scientific">Branchiostoma lanceolatum</name>
    <name type="common">Common lancelet</name>
    <name type="synonym">Amphioxus lanceolatum</name>
    <dbReference type="NCBI Taxonomy" id="7740"/>
    <lineage>
        <taxon>Eukaryota</taxon>
        <taxon>Metazoa</taxon>
        <taxon>Chordata</taxon>
        <taxon>Cephalochordata</taxon>
        <taxon>Leptocardii</taxon>
        <taxon>Amphioxiformes</taxon>
        <taxon>Branchiostomatidae</taxon>
        <taxon>Branchiostoma</taxon>
    </lineage>
</organism>
<dbReference type="OrthoDB" id="6359816at2759"/>
<keyword evidence="2" id="KW-0677">Repeat</keyword>
<evidence type="ECO:0000259" key="4">
    <source>
        <dbReference type="SMART" id="SM00875"/>
    </source>
</evidence>
<protein>
    <submittedName>
        <fullName evidence="5">KBTBD8 protein</fullName>
    </submittedName>
</protein>
<evidence type="ECO:0000256" key="1">
    <source>
        <dbReference type="ARBA" id="ARBA00022441"/>
    </source>
</evidence>
<dbReference type="InterPro" id="IPR011333">
    <property type="entry name" value="SKP1/BTB/POZ_sf"/>
</dbReference>
<dbReference type="Gene3D" id="1.25.40.420">
    <property type="match status" value="1"/>
</dbReference>
<evidence type="ECO:0000259" key="3">
    <source>
        <dbReference type="SMART" id="SM00225"/>
    </source>
</evidence>
<dbReference type="SMART" id="SM00225">
    <property type="entry name" value="BTB"/>
    <property type="match status" value="1"/>
</dbReference>
<gene>
    <name evidence="5" type="primary">KBTBD8</name>
    <name evidence="5" type="ORF">BLAG_LOCUS17744</name>
</gene>
<dbReference type="Gene3D" id="2.120.10.80">
    <property type="entry name" value="Kelch-type beta propeller"/>
    <property type="match status" value="1"/>
</dbReference>
<dbReference type="InterPro" id="IPR011705">
    <property type="entry name" value="BACK"/>
</dbReference>
<accession>A0A8J9ZSP8</accession>
<dbReference type="SMART" id="SM00875">
    <property type="entry name" value="BACK"/>
    <property type="match status" value="1"/>
</dbReference>
<dbReference type="Proteomes" id="UP000838412">
    <property type="component" value="Chromosome 4"/>
</dbReference>
<evidence type="ECO:0000256" key="2">
    <source>
        <dbReference type="ARBA" id="ARBA00022737"/>
    </source>
</evidence>
<dbReference type="EMBL" id="OV696689">
    <property type="protein sequence ID" value="CAH1262862.1"/>
    <property type="molecule type" value="Genomic_DNA"/>
</dbReference>
<dbReference type="SUPFAM" id="SSF54695">
    <property type="entry name" value="POZ domain"/>
    <property type="match status" value="1"/>
</dbReference>
<dbReference type="SUPFAM" id="SSF117281">
    <property type="entry name" value="Kelch motif"/>
    <property type="match status" value="1"/>
</dbReference>
<name>A0A8J9ZSP8_BRALA</name>
<evidence type="ECO:0000313" key="5">
    <source>
        <dbReference type="EMBL" id="CAH1262862.1"/>
    </source>
</evidence>
<dbReference type="AlphaFoldDB" id="A0A8J9ZSP8"/>
<dbReference type="Pfam" id="PF00651">
    <property type="entry name" value="BTB"/>
    <property type="match status" value="1"/>
</dbReference>
<dbReference type="InterPro" id="IPR017096">
    <property type="entry name" value="BTB-kelch_protein"/>
</dbReference>
<feature type="domain" description="BTB" evidence="3">
    <location>
        <begin position="38"/>
        <end position="135"/>
    </location>
</feature>
<dbReference type="InterPro" id="IPR015915">
    <property type="entry name" value="Kelch-typ_b-propeller"/>
</dbReference>
<feature type="domain" description="BACK" evidence="4">
    <location>
        <begin position="140"/>
        <end position="245"/>
    </location>
</feature>
<evidence type="ECO:0000313" key="6">
    <source>
        <dbReference type="Proteomes" id="UP000838412"/>
    </source>
</evidence>